<feature type="transmembrane region" description="Helical" evidence="1">
    <location>
        <begin position="67"/>
        <end position="84"/>
    </location>
</feature>
<reference evidence="2" key="1">
    <citation type="journal article" date="2021" name="Gene">
        <title>Discovery of putative novel viruses in the transcriptomes of endangered plant species native to India and China.</title>
        <authorList>
            <person name="Sidharthan V.K."/>
            <person name="Kalaivanan N.S."/>
            <person name="Baranwal V.K."/>
        </authorList>
    </citation>
    <scope>NUCLEOTIDE SEQUENCE</scope>
    <source>
        <strain evidence="2">India</strain>
    </source>
</reference>
<keyword evidence="1" id="KW-1133">Transmembrane helix</keyword>
<evidence type="ECO:0000313" key="2">
    <source>
        <dbReference type="EMBL" id="DAF42466.1"/>
    </source>
</evidence>
<keyword evidence="1" id="KW-0812">Transmembrane</keyword>
<name>A0A8D9PH66_9VIRU</name>
<proteinExistence type="predicted"/>
<keyword evidence="1" id="KW-0472">Membrane</keyword>
<protein>
    <submittedName>
        <fullName evidence="2">Uncharacterized protein</fullName>
    </submittedName>
</protein>
<feature type="transmembrane region" description="Helical" evidence="1">
    <location>
        <begin position="115"/>
        <end position="136"/>
    </location>
</feature>
<organism evidence="2">
    <name type="scientific">Dactylorhiza hatagirea beny-like virus</name>
    <dbReference type="NCBI Taxonomy" id="2765867"/>
    <lineage>
        <taxon>Viruses</taxon>
        <taxon>Riboviria</taxon>
        <taxon>Orthornavirae</taxon>
        <taxon>Kitrinoviricota</taxon>
        <taxon>Alsuviricetes</taxon>
        <taxon>Hepelivirales</taxon>
        <taxon>Benyviridae</taxon>
    </lineage>
</organism>
<accession>A0A8D9PH66</accession>
<sequence length="137" mass="15578">MANVNANDVVEILKYTTICVDNCMHRRLEYQNDCAFKCLHVLNTTVGFAVRQTCATELVPSNPQLGNILYIIFSGFLMLFRWFYRGATNFEALYNFINKIIMKVIPSYAPTIVKVYQIVAQAAGVMAFIILVIKLIL</sequence>
<evidence type="ECO:0000256" key="1">
    <source>
        <dbReference type="SAM" id="Phobius"/>
    </source>
</evidence>
<dbReference type="EMBL" id="BK013327">
    <property type="protein sequence ID" value="DAF42466.1"/>
    <property type="molecule type" value="Genomic_RNA"/>
</dbReference>